<dbReference type="Proteomes" id="UP000193870">
    <property type="component" value="Unassembled WGS sequence"/>
</dbReference>
<protein>
    <recommendedName>
        <fullName evidence="3">Polyketide cyclase / dehydrase and lipid transport</fullName>
    </recommendedName>
</protein>
<dbReference type="SUPFAM" id="SSF55961">
    <property type="entry name" value="Bet v1-like"/>
    <property type="match status" value="1"/>
</dbReference>
<accession>A0A1Y5SYH5</accession>
<keyword evidence="2" id="KW-1185">Reference proteome</keyword>
<name>A0A1Y5SYH5_9RHOB</name>
<dbReference type="InterPro" id="IPR023393">
    <property type="entry name" value="START-like_dom_sf"/>
</dbReference>
<dbReference type="STRING" id="315423.SAMN04488020_105211"/>
<gene>
    <name evidence="1" type="ORF">PAM7066_02155</name>
</gene>
<dbReference type="AlphaFoldDB" id="A0A1Y5SYH5"/>
<dbReference type="RefSeq" id="WP_085854132.1">
    <property type="nucleotide sequence ID" value="NZ_FOPF01000005.1"/>
</dbReference>
<evidence type="ECO:0000313" key="1">
    <source>
        <dbReference type="EMBL" id="SLN47995.1"/>
    </source>
</evidence>
<evidence type="ECO:0008006" key="3">
    <source>
        <dbReference type="Google" id="ProtNLM"/>
    </source>
</evidence>
<reference evidence="1 2" key="1">
    <citation type="submission" date="2017-03" db="EMBL/GenBank/DDBJ databases">
        <authorList>
            <person name="Afonso C.L."/>
            <person name="Miller P.J."/>
            <person name="Scott M.A."/>
            <person name="Spackman E."/>
            <person name="Goraichik I."/>
            <person name="Dimitrov K.M."/>
            <person name="Suarez D.L."/>
            <person name="Swayne D.E."/>
        </authorList>
    </citation>
    <scope>NUCLEOTIDE SEQUENCE [LARGE SCALE GENOMIC DNA]</scope>
    <source>
        <strain evidence="1 2">CECT 7066</strain>
    </source>
</reference>
<evidence type="ECO:0000313" key="2">
    <source>
        <dbReference type="Proteomes" id="UP000193870"/>
    </source>
</evidence>
<proteinExistence type="predicted"/>
<dbReference type="CDD" id="cd07812">
    <property type="entry name" value="SRPBCC"/>
    <property type="match status" value="1"/>
</dbReference>
<sequence>MKLSARTDVAAPADKIFRHLTDFDRIETSARDRGAEIERLDDRTNPAEASWRTSFPFRGKLRHSDIRVVGFEADEQLALRGEGDGLTARVKLELVSLSDRQTRISAIVDLTPATMKARLLVQSLKLARSSLEQRLEQRLQRFGHRVEET</sequence>
<dbReference type="EMBL" id="FWFV01000005">
    <property type="protein sequence ID" value="SLN47995.1"/>
    <property type="molecule type" value="Genomic_DNA"/>
</dbReference>
<dbReference type="OrthoDB" id="7860307at2"/>
<organism evidence="1 2">
    <name type="scientific">Palleronia marisminoris</name>
    <dbReference type="NCBI Taxonomy" id="315423"/>
    <lineage>
        <taxon>Bacteria</taxon>
        <taxon>Pseudomonadati</taxon>
        <taxon>Pseudomonadota</taxon>
        <taxon>Alphaproteobacteria</taxon>
        <taxon>Rhodobacterales</taxon>
        <taxon>Roseobacteraceae</taxon>
        <taxon>Palleronia</taxon>
    </lineage>
</organism>
<dbReference type="Gene3D" id="3.30.530.20">
    <property type="match status" value="1"/>
</dbReference>